<dbReference type="Pfam" id="PF10609">
    <property type="entry name" value="ParA"/>
    <property type="match status" value="1"/>
</dbReference>
<dbReference type="GO" id="GO:0016226">
    <property type="term" value="P:iron-sulfur cluster assembly"/>
    <property type="evidence" value="ECO:0007669"/>
    <property type="project" value="InterPro"/>
</dbReference>
<evidence type="ECO:0000259" key="9">
    <source>
        <dbReference type="Pfam" id="PF01883"/>
    </source>
</evidence>
<keyword evidence="8" id="KW-0378">Hydrolase</keyword>
<comment type="similarity">
    <text evidence="1">In the N-terminal section; belongs to the MIP18 family.</text>
</comment>
<dbReference type="InterPro" id="IPR044304">
    <property type="entry name" value="NUBPL-like"/>
</dbReference>
<dbReference type="PANTHER" id="PTHR42961:SF2">
    <property type="entry name" value="IRON-SULFUR PROTEIN NUBPL"/>
    <property type="match status" value="1"/>
</dbReference>
<evidence type="ECO:0000256" key="1">
    <source>
        <dbReference type="ARBA" id="ARBA00007352"/>
    </source>
</evidence>
<evidence type="ECO:0000256" key="4">
    <source>
        <dbReference type="ARBA" id="ARBA00022741"/>
    </source>
</evidence>
<dbReference type="Gene3D" id="3.40.50.300">
    <property type="entry name" value="P-loop containing nucleotide triphosphate hydrolases"/>
    <property type="match status" value="1"/>
</dbReference>
<dbReference type="PANTHER" id="PTHR42961">
    <property type="entry name" value="IRON-SULFUR PROTEIN NUBPL"/>
    <property type="match status" value="1"/>
</dbReference>
<organism evidence="10 11">
    <name type="scientific">Anseongella ginsenosidimutans</name>
    <dbReference type="NCBI Taxonomy" id="496056"/>
    <lineage>
        <taxon>Bacteria</taxon>
        <taxon>Pseudomonadati</taxon>
        <taxon>Bacteroidota</taxon>
        <taxon>Sphingobacteriia</taxon>
        <taxon>Sphingobacteriales</taxon>
        <taxon>Sphingobacteriaceae</taxon>
        <taxon>Anseongella</taxon>
    </lineage>
</organism>
<reference evidence="10 11" key="1">
    <citation type="submission" date="2019-03" db="EMBL/GenBank/DDBJ databases">
        <title>Genomic Encyclopedia of Type Strains, Phase IV (KMG-IV): sequencing the most valuable type-strain genomes for metagenomic binning, comparative biology and taxonomic classification.</title>
        <authorList>
            <person name="Goeker M."/>
        </authorList>
    </citation>
    <scope>NUCLEOTIDE SEQUENCE [LARGE SCALE GENOMIC DNA]</scope>
    <source>
        <strain evidence="10 11">DSM 21100</strain>
    </source>
</reference>
<dbReference type="PROSITE" id="PS01215">
    <property type="entry name" value="MRP"/>
    <property type="match status" value="1"/>
</dbReference>
<dbReference type="GO" id="GO:0140663">
    <property type="term" value="F:ATP-dependent FeS chaperone activity"/>
    <property type="evidence" value="ECO:0007669"/>
    <property type="project" value="InterPro"/>
</dbReference>
<dbReference type="AlphaFoldDB" id="A0A4R3KN23"/>
<evidence type="ECO:0000256" key="2">
    <source>
        <dbReference type="ARBA" id="ARBA00008205"/>
    </source>
</evidence>
<dbReference type="InterPro" id="IPR033756">
    <property type="entry name" value="YlxH/NBP35"/>
</dbReference>
<feature type="domain" description="MIP18 family-like" evidence="9">
    <location>
        <begin position="5"/>
        <end position="77"/>
    </location>
</feature>
<comment type="caution">
    <text evidence="10">The sequence shown here is derived from an EMBL/GenBank/DDBJ whole genome shotgun (WGS) entry which is preliminary data.</text>
</comment>
<comment type="similarity">
    <text evidence="8">Belongs to the Mrp/NBP35 ATP-binding proteins family.</text>
</comment>
<keyword evidence="3 8" id="KW-0479">Metal-binding</keyword>
<keyword evidence="4 8" id="KW-0547">Nucleotide-binding</keyword>
<dbReference type="SUPFAM" id="SSF117916">
    <property type="entry name" value="Fe-S cluster assembly (FSCA) domain-like"/>
    <property type="match status" value="1"/>
</dbReference>
<evidence type="ECO:0000256" key="3">
    <source>
        <dbReference type="ARBA" id="ARBA00022723"/>
    </source>
</evidence>
<comment type="similarity">
    <text evidence="2">In the C-terminal section; belongs to the Mrp/NBP35 ATP-binding proteins family.</text>
</comment>
<dbReference type="SUPFAM" id="SSF52540">
    <property type="entry name" value="P-loop containing nucleoside triphosphate hydrolases"/>
    <property type="match status" value="1"/>
</dbReference>
<dbReference type="HAMAP" id="MF_02040">
    <property type="entry name" value="Mrp_NBP35"/>
    <property type="match status" value="1"/>
</dbReference>
<evidence type="ECO:0000256" key="8">
    <source>
        <dbReference type="HAMAP-Rule" id="MF_02040"/>
    </source>
</evidence>
<dbReference type="GO" id="GO:0051539">
    <property type="term" value="F:4 iron, 4 sulfur cluster binding"/>
    <property type="evidence" value="ECO:0007669"/>
    <property type="project" value="TreeGrafter"/>
</dbReference>
<dbReference type="GO" id="GO:0005524">
    <property type="term" value="F:ATP binding"/>
    <property type="evidence" value="ECO:0007669"/>
    <property type="project" value="UniProtKB-UniRule"/>
</dbReference>
<dbReference type="EMBL" id="SMAD01000011">
    <property type="protein sequence ID" value="TCS85631.1"/>
    <property type="molecule type" value="Genomic_DNA"/>
</dbReference>
<dbReference type="Pfam" id="PF01883">
    <property type="entry name" value="FeS_assembly_P"/>
    <property type="match status" value="1"/>
</dbReference>
<keyword evidence="11" id="KW-1185">Reference proteome</keyword>
<evidence type="ECO:0000313" key="11">
    <source>
        <dbReference type="Proteomes" id="UP000295807"/>
    </source>
</evidence>
<dbReference type="CDD" id="cd02037">
    <property type="entry name" value="Mrp_NBP35"/>
    <property type="match status" value="1"/>
</dbReference>
<comment type="subunit">
    <text evidence="8">Homodimer.</text>
</comment>
<evidence type="ECO:0000256" key="7">
    <source>
        <dbReference type="ARBA" id="ARBA00023014"/>
    </source>
</evidence>
<feature type="binding site" evidence="8">
    <location>
        <begin position="103"/>
        <end position="110"/>
    </location>
    <ligand>
        <name>ATP</name>
        <dbReference type="ChEBI" id="CHEBI:30616"/>
    </ligand>
</feature>
<keyword evidence="5 8" id="KW-0067">ATP-binding</keyword>
<dbReference type="InterPro" id="IPR034904">
    <property type="entry name" value="FSCA_dom_sf"/>
</dbReference>
<dbReference type="OrthoDB" id="9809679at2"/>
<name>A0A4R3KN23_9SPHI</name>
<dbReference type="Proteomes" id="UP000295807">
    <property type="component" value="Unassembled WGS sequence"/>
</dbReference>
<dbReference type="GO" id="GO:0046872">
    <property type="term" value="F:metal ion binding"/>
    <property type="evidence" value="ECO:0007669"/>
    <property type="project" value="UniProtKB-KW"/>
</dbReference>
<dbReference type="InterPro" id="IPR019591">
    <property type="entry name" value="Mrp/NBP35_ATP-bd"/>
</dbReference>
<accession>A0A4R3KN23</accession>
<dbReference type="FunFam" id="3.40.50.300:FF:001119">
    <property type="entry name" value="Iron-sulfur cluster carrier protein"/>
    <property type="match status" value="1"/>
</dbReference>
<sequence length="359" mass="38446">MNYTKEQVLNALKHVQEPDLKQDLVTLNMIEDIHVQGNKISFTVILTTPACPLQAMIEKDCRNAIREYVSPEAEVEVKMTARVTTRNANMFPNIKNIIIVSSGKGGVGKSTVASNLALALYKKGAKVGLLDADIYGPSIPMMFGVMGARPDVKTENGKHRMLPIEKHGIKLLSIGFFATPGQAIPWRGPMVSSAVKQLFNDADWGELDYLVVDFPPGTGDIHITVAQGFPVAGAVLVTTPQNVALADAAKGAGMFRMDAINIPILGVVENMSWFSPAELPDNKYYIFGKGGGKALAEQFDVPLLGEIPLVKAVSDAGDTGSPLVLDDSHPVSGAFLELAERVAQQVAISNSGINEPVVN</sequence>
<dbReference type="RefSeq" id="WP_132130057.1">
    <property type="nucleotide sequence ID" value="NZ_CP042432.1"/>
</dbReference>
<dbReference type="InterPro" id="IPR027417">
    <property type="entry name" value="P-loop_NTPase"/>
</dbReference>
<keyword evidence="7 8" id="KW-0411">Iron-sulfur</keyword>
<gene>
    <name evidence="10" type="ORF">EDD80_11133</name>
</gene>
<dbReference type="GO" id="GO:0016887">
    <property type="term" value="F:ATP hydrolysis activity"/>
    <property type="evidence" value="ECO:0007669"/>
    <property type="project" value="UniProtKB-UniRule"/>
</dbReference>
<dbReference type="InterPro" id="IPR002744">
    <property type="entry name" value="MIP18-like"/>
</dbReference>
<evidence type="ECO:0000313" key="10">
    <source>
        <dbReference type="EMBL" id="TCS85631.1"/>
    </source>
</evidence>
<evidence type="ECO:0000256" key="6">
    <source>
        <dbReference type="ARBA" id="ARBA00023004"/>
    </source>
</evidence>
<evidence type="ECO:0000256" key="5">
    <source>
        <dbReference type="ARBA" id="ARBA00022840"/>
    </source>
</evidence>
<dbReference type="InterPro" id="IPR000808">
    <property type="entry name" value="Mrp-like_CS"/>
</dbReference>
<keyword evidence="6 8" id="KW-0408">Iron</keyword>
<protein>
    <recommendedName>
        <fullName evidence="8">Iron-sulfur cluster carrier protein</fullName>
    </recommendedName>
</protein>
<dbReference type="Gene3D" id="3.30.300.130">
    <property type="entry name" value="Fe-S cluster assembly (FSCA)"/>
    <property type="match status" value="1"/>
</dbReference>
<comment type="function">
    <text evidence="8">Binds and transfers iron-sulfur (Fe-S) clusters to target apoproteins. Can hydrolyze ATP.</text>
</comment>
<proteinExistence type="inferred from homology"/>